<dbReference type="InterPro" id="IPR002297">
    <property type="entry name" value="DNA-dir_DNA_pol_A_mt"/>
</dbReference>
<proteinExistence type="predicted"/>
<comment type="caution">
    <text evidence="1">The sequence shown here is derived from an EMBL/GenBank/DDBJ whole genome shotgun (WGS) entry which is preliminary data.</text>
</comment>
<dbReference type="PANTHER" id="PTHR10267:SF0">
    <property type="entry name" value="DNA POLYMERASE SUBUNIT GAMMA-1"/>
    <property type="match status" value="1"/>
</dbReference>
<organism evidence="1 2">
    <name type="scientific">Pan troglodytes</name>
    <name type="common">Chimpanzee</name>
    <dbReference type="NCBI Taxonomy" id="9598"/>
    <lineage>
        <taxon>Eukaryota</taxon>
        <taxon>Metazoa</taxon>
        <taxon>Chordata</taxon>
        <taxon>Craniata</taxon>
        <taxon>Vertebrata</taxon>
        <taxon>Euteleostomi</taxon>
        <taxon>Mammalia</taxon>
        <taxon>Eutheria</taxon>
        <taxon>Euarchontoglires</taxon>
        <taxon>Primates</taxon>
        <taxon>Haplorrhini</taxon>
        <taxon>Catarrhini</taxon>
        <taxon>Hominidae</taxon>
        <taxon>Pan</taxon>
    </lineage>
</organism>
<feature type="non-terminal residue" evidence="1">
    <location>
        <position position="1"/>
    </location>
</feature>
<dbReference type="GO" id="GO:0006260">
    <property type="term" value="P:DNA replication"/>
    <property type="evidence" value="ECO:0007669"/>
    <property type="project" value="InterPro"/>
</dbReference>
<protein>
    <submittedName>
        <fullName evidence="1">POLG isoform 15</fullName>
    </submittedName>
</protein>
<name>A0A2J8L686_PANTR</name>
<gene>
    <name evidence="1" type="ORF">CK820_G0032283</name>
</gene>
<accession>A0A2J8L686</accession>
<dbReference type="EMBL" id="NBAG03000308">
    <property type="protein sequence ID" value="PNI42782.1"/>
    <property type="molecule type" value="Genomic_DNA"/>
</dbReference>
<evidence type="ECO:0000313" key="1">
    <source>
        <dbReference type="EMBL" id="PNI42782.1"/>
    </source>
</evidence>
<reference evidence="1 2" key="1">
    <citation type="submission" date="2017-12" db="EMBL/GenBank/DDBJ databases">
        <title>High-resolution comparative analysis of great ape genomes.</title>
        <authorList>
            <person name="Pollen A."/>
            <person name="Hastie A."/>
            <person name="Hormozdiari F."/>
            <person name="Dougherty M."/>
            <person name="Liu R."/>
            <person name="Chaisson M."/>
            <person name="Hoppe E."/>
            <person name="Hill C."/>
            <person name="Pang A."/>
            <person name="Hillier L."/>
            <person name="Baker C."/>
            <person name="Armstrong J."/>
            <person name="Shendure J."/>
            <person name="Paten B."/>
            <person name="Wilson R."/>
            <person name="Chao H."/>
            <person name="Schneider V."/>
            <person name="Ventura M."/>
            <person name="Kronenberg Z."/>
            <person name="Murali S."/>
            <person name="Gordon D."/>
            <person name="Cantsilieris S."/>
            <person name="Munson K."/>
            <person name="Nelson B."/>
            <person name="Raja A."/>
            <person name="Underwood J."/>
            <person name="Diekhans M."/>
            <person name="Fiddes I."/>
            <person name="Haussler D."/>
            <person name="Eichler E."/>
        </authorList>
    </citation>
    <scope>NUCLEOTIDE SEQUENCE [LARGE SCALE GENOMIC DNA]</scope>
    <source>
        <strain evidence="1">Yerkes chimp pedigree #C0471</strain>
    </source>
</reference>
<dbReference type="AlphaFoldDB" id="A0A2J8L686"/>
<evidence type="ECO:0000313" key="2">
    <source>
        <dbReference type="Proteomes" id="UP000236370"/>
    </source>
</evidence>
<dbReference type="GO" id="GO:0003677">
    <property type="term" value="F:DNA binding"/>
    <property type="evidence" value="ECO:0007669"/>
    <property type="project" value="InterPro"/>
</dbReference>
<dbReference type="GO" id="GO:0005760">
    <property type="term" value="C:gamma DNA polymerase complex"/>
    <property type="evidence" value="ECO:0007669"/>
    <property type="project" value="InterPro"/>
</dbReference>
<dbReference type="PANTHER" id="PTHR10267">
    <property type="entry name" value="DNA POLYMERASE SUBUNIT GAMMA-1"/>
    <property type="match status" value="1"/>
</dbReference>
<dbReference type="Proteomes" id="UP000236370">
    <property type="component" value="Unassembled WGS sequence"/>
</dbReference>
<sequence>PGCWFFKLPHKDGNSCNVGSPFAKDFLPKMEDGTLQAGPGGASGPRALEINKMISFWRNAHKRISLTE</sequence>